<protein>
    <recommendedName>
        <fullName evidence="5">RING-CH-type domain-containing protein</fullName>
    </recommendedName>
</protein>
<evidence type="ECO:0000313" key="7">
    <source>
        <dbReference type="Proteomes" id="UP000242715"/>
    </source>
</evidence>
<dbReference type="SMART" id="SM00744">
    <property type="entry name" value="RINGv"/>
    <property type="match status" value="1"/>
</dbReference>
<dbReference type="OrthoDB" id="273089at2759"/>
<organism evidence="6 7">
    <name type="scientific">Trifolium subterraneum</name>
    <name type="common">Subterranean clover</name>
    <dbReference type="NCBI Taxonomy" id="3900"/>
    <lineage>
        <taxon>Eukaryota</taxon>
        <taxon>Viridiplantae</taxon>
        <taxon>Streptophyta</taxon>
        <taxon>Embryophyta</taxon>
        <taxon>Tracheophyta</taxon>
        <taxon>Spermatophyta</taxon>
        <taxon>Magnoliopsida</taxon>
        <taxon>eudicotyledons</taxon>
        <taxon>Gunneridae</taxon>
        <taxon>Pentapetalae</taxon>
        <taxon>rosids</taxon>
        <taxon>fabids</taxon>
        <taxon>Fabales</taxon>
        <taxon>Fabaceae</taxon>
        <taxon>Papilionoideae</taxon>
        <taxon>50 kb inversion clade</taxon>
        <taxon>NPAAA clade</taxon>
        <taxon>Hologalegina</taxon>
        <taxon>IRL clade</taxon>
        <taxon>Trifolieae</taxon>
        <taxon>Trifolium</taxon>
    </lineage>
</organism>
<evidence type="ECO:0000259" key="5">
    <source>
        <dbReference type="SMART" id="SM00744"/>
    </source>
</evidence>
<keyword evidence="1" id="KW-0479">Metal-binding</keyword>
<feature type="region of interest" description="Disordered" evidence="4">
    <location>
        <begin position="152"/>
        <end position="204"/>
    </location>
</feature>
<evidence type="ECO:0000313" key="6">
    <source>
        <dbReference type="EMBL" id="GAU19711.1"/>
    </source>
</evidence>
<feature type="domain" description="RING-CH-type" evidence="5">
    <location>
        <begin position="203"/>
        <end position="244"/>
    </location>
</feature>
<dbReference type="EMBL" id="DF973203">
    <property type="protein sequence ID" value="GAU19711.1"/>
    <property type="molecule type" value="Genomic_DNA"/>
</dbReference>
<dbReference type="Proteomes" id="UP000242715">
    <property type="component" value="Unassembled WGS sequence"/>
</dbReference>
<evidence type="ECO:0000256" key="2">
    <source>
        <dbReference type="ARBA" id="ARBA00022771"/>
    </source>
</evidence>
<dbReference type="Pfam" id="PF12906">
    <property type="entry name" value="RINGv"/>
    <property type="match status" value="1"/>
</dbReference>
<name>A0A2Z6LT92_TRISU</name>
<keyword evidence="3" id="KW-0862">Zinc</keyword>
<reference evidence="7" key="1">
    <citation type="journal article" date="2017" name="Front. Plant Sci.">
        <title>Climate Clever Clovers: New Paradigm to Reduce the Environmental Footprint of Ruminants by Breeding Low Methanogenic Forages Utilizing Haplotype Variation.</title>
        <authorList>
            <person name="Kaur P."/>
            <person name="Appels R."/>
            <person name="Bayer P.E."/>
            <person name="Keeble-Gagnere G."/>
            <person name="Wang J."/>
            <person name="Hirakawa H."/>
            <person name="Shirasawa K."/>
            <person name="Vercoe P."/>
            <person name="Stefanova K."/>
            <person name="Durmic Z."/>
            <person name="Nichols P."/>
            <person name="Revell C."/>
            <person name="Isobe S.N."/>
            <person name="Edwards D."/>
            <person name="Erskine W."/>
        </authorList>
    </citation>
    <scope>NUCLEOTIDE SEQUENCE [LARGE SCALE GENOMIC DNA]</scope>
    <source>
        <strain evidence="7">cv. Daliak</strain>
    </source>
</reference>
<gene>
    <name evidence="6" type="ORF">TSUD_78360</name>
</gene>
<feature type="compositionally biased region" description="Basic and acidic residues" evidence="4">
    <location>
        <begin position="1"/>
        <end position="21"/>
    </location>
</feature>
<proteinExistence type="predicted"/>
<dbReference type="InterPro" id="IPR013083">
    <property type="entry name" value="Znf_RING/FYVE/PHD"/>
</dbReference>
<dbReference type="AlphaFoldDB" id="A0A2Z6LT92"/>
<dbReference type="SUPFAM" id="SSF57850">
    <property type="entry name" value="RING/U-box"/>
    <property type="match status" value="1"/>
</dbReference>
<dbReference type="GO" id="GO:0008270">
    <property type="term" value="F:zinc ion binding"/>
    <property type="evidence" value="ECO:0007669"/>
    <property type="project" value="UniProtKB-KW"/>
</dbReference>
<sequence>MAANKSVKEPHSLNDSHHFFPEDLSATPETSSTPLDHQHDTPTQPQNLINDDVDDPDERLLSQNYWYALSKFSDDPISNEVQQFSDDRSLSQNPGGNLKPVKEVEDPLRFFLLEGAMVETNFQCSVKVYVNKDPLKNHQQVKVTEDLLSEEVPQGLDDNSPRNSSSSSSDNPQGLDNNSARNSSSSTSDDPSSSSSDNTGSVSSNMNGLMDMGCGCKGDTAVAHYCCILKWRLRHPKTECEICGCERKNIREVDCEYVSLDGVFQRSPDAAKWFGVPIEGRIARLI</sequence>
<keyword evidence="7" id="KW-1185">Reference proteome</keyword>
<feature type="compositionally biased region" description="Polar residues" evidence="4">
    <location>
        <begin position="27"/>
        <end position="49"/>
    </location>
</feature>
<dbReference type="Gene3D" id="3.30.40.10">
    <property type="entry name" value="Zinc/RING finger domain, C3HC4 (zinc finger)"/>
    <property type="match status" value="1"/>
</dbReference>
<feature type="compositionally biased region" description="Low complexity" evidence="4">
    <location>
        <begin position="157"/>
        <end position="204"/>
    </location>
</feature>
<evidence type="ECO:0000256" key="4">
    <source>
        <dbReference type="SAM" id="MobiDB-lite"/>
    </source>
</evidence>
<accession>A0A2Z6LT92</accession>
<evidence type="ECO:0000256" key="1">
    <source>
        <dbReference type="ARBA" id="ARBA00022723"/>
    </source>
</evidence>
<evidence type="ECO:0000256" key="3">
    <source>
        <dbReference type="ARBA" id="ARBA00022833"/>
    </source>
</evidence>
<feature type="region of interest" description="Disordered" evidence="4">
    <location>
        <begin position="1"/>
        <end position="55"/>
    </location>
</feature>
<dbReference type="InterPro" id="IPR011016">
    <property type="entry name" value="Znf_RING-CH"/>
</dbReference>
<keyword evidence="2" id="KW-0863">Zinc-finger</keyword>